<evidence type="ECO:0000259" key="6">
    <source>
        <dbReference type="Pfam" id="PF06813"/>
    </source>
</evidence>
<dbReference type="GO" id="GO:0016020">
    <property type="term" value="C:membrane"/>
    <property type="evidence" value="ECO:0007669"/>
    <property type="project" value="UniProtKB-SubCell"/>
</dbReference>
<proteinExistence type="predicted"/>
<evidence type="ECO:0000256" key="5">
    <source>
        <dbReference type="SAM" id="Phobius"/>
    </source>
</evidence>
<keyword evidence="4 5" id="KW-0472">Membrane</keyword>
<feature type="transmembrane region" description="Helical" evidence="5">
    <location>
        <begin position="519"/>
        <end position="537"/>
    </location>
</feature>
<gene>
    <name evidence="7" type="ORF">FJAP1339_LOCUS7319</name>
</gene>
<dbReference type="InterPro" id="IPR010658">
    <property type="entry name" value="Nodulin-like"/>
</dbReference>
<dbReference type="Gene3D" id="1.20.1250.20">
    <property type="entry name" value="MFS general substrate transporter like domains"/>
    <property type="match status" value="2"/>
</dbReference>
<feature type="transmembrane region" description="Helical" evidence="5">
    <location>
        <begin position="262"/>
        <end position="283"/>
    </location>
</feature>
<feature type="transmembrane region" description="Helical" evidence="5">
    <location>
        <begin position="358"/>
        <end position="380"/>
    </location>
</feature>
<feature type="domain" description="Nodulin-like" evidence="6">
    <location>
        <begin position="13"/>
        <end position="208"/>
    </location>
</feature>
<feature type="transmembrane region" description="Helical" evidence="5">
    <location>
        <begin position="448"/>
        <end position="472"/>
    </location>
</feature>
<evidence type="ECO:0000313" key="7">
    <source>
        <dbReference type="EMBL" id="CAD9866029.1"/>
    </source>
</evidence>
<dbReference type="SUPFAM" id="SSF103473">
    <property type="entry name" value="MFS general substrate transporter"/>
    <property type="match status" value="2"/>
</dbReference>
<sequence>MATLDDEGWHFSRWASLGAGFLLAAFAGTGYAFGIFSPSLQKALQYDQEDIDMVASAGQVGMHLALVTGLLMDYCGQRITLAVGALLIFGGFQLLYLSATLVIPSSVASISLFYFAAQLGCSALGITTISVAIKNFPFRDRGKVAGLAKAYFGISSSVFAELYYCLYEPDGIGFLRFTSVAVPLVVFLSMATFTILPPEKVPYDKEECSRSLGTSKKSADEESPSSPCFKLWYRHLGALIVFLLGVSFFSQFSPGSSTGLKAALATVLFGLLGMVHILPRYYGNLKQPKSGGRPYGEQVTPTSAAPCSNLVSESQPLLDREGRPSEKGEWLVNTAHKGVGAAAGQDLGLWKALQQPSFWMLFLAFFCGTGSGLIVINNVQQIARAVTGASPSSYFVSLIGIFNCIGRVTIGWISDVCREYVTRPQLLCLVLLCMGLVHLAFASGFQAVFYPCLVLTALCYGGQFPLTSAIVADLYGSKYMAQNYGALDTAPSFGSYIFAAGLVNFFYERDENNYYMKTFTVSSITCMSVSVLLLYVFHKKKGMHSL</sequence>
<reference evidence="7" key="1">
    <citation type="submission" date="2021-01" db="EMBL/GenBank/DDBJ databases">
        <authorList>
            <person name="Corre E."/>
            <person name="Pelletier E."/>
            <person name="Niang G."/>
            <person name="Scheremetjew M."/>
            <person name="Finn R."/>
            <person name="Kale V."/>
            <person name="Holt S."/>
            <person name="Cochrane G."/>
            <person name="Meng A."/>
            <person name="Brown T."/>
            <person name="Cohen L."/>
        </authorList>
    </citation>
    <scope>NUCLEOTIDE SEQUENCE</scope>
    <source>
        <strain evidence="7">CCMP1661</strain>
    </source>
</reference>
<evidence type="ECO:0000256" key="4">
    <source>
        <dbReference type="ARBA" id="ARBA00023136"/>
    </source>
</evidence>
<protein>
    <recommendedName>
        <fullName evidence="6">Nodulin-like domain-containing protein</fullName>
    </recommendedName>
</protein>
<feature type="transmembrane region" description="Helical" evidence="5">
    <location>
        <begin position="111"/>
        <end position="132"/>
    </location>
</feature>
<dbReference type="PANTHER" id="PTHR21576:SF158">
    <property type="entry name" value="RIBOSOMAL RNA-PROCESSING PROTEIN 12-LIKE CONSERVED DOMAIN-CONTAINING PROTEIN"/>
    <property type="match status" value="1"/>
</dbReference>
<dbReference type="GO" id="GO:0022857">
    <property type="term" value="F:transmembrane transporter activity"/>
    <property type="evidence" value="ECO:0007669"/>
    <property type="project" value="InterPro"/>
</dbReference>
<dbReference type="InterPro" id="IPR011701">
    <property type="entry name" value="MFS"/>
</dbReference>
<dbReference type="PANTHER" id="PTHR21576">
    <property type="entry name" value="UNCHARACTERIZED NODULIN-LIKE PROTEIN"/>
    <property type="match status" value="1"/>
</dbReference>
<dbReference type="Pfam" id="PF06813">
    <property type="entry name" value="Nodulin-like"/>
    <property type="match status" value="1"/>
</dbReference>
<evidence type="ECO:0000256" key="1">
    <source>
        <dbReference type="ARBA" id="ARBA00004141"/>
    </source>
</evidence>
<evidence type="ECO:0000256" key="2">
    <source>
        <dbReference type="ARBA" id="ARBA00022692"/>
    </source>
</evidence>
<evidence type="ECO:0000256" key="3">
    <source>
        <dbReference type="ARBA" id="ARBA00022989"/>
    </source>
</evidence>
<feature type="transmembrane region" description="Helical" evidence="5">
    <location>
        <begin position="392"/>
        <end position="414"/>
    </location>
</feature>
<feature type="transmembrane region" description="Helical" evidence="5">
    <location>
        <begin position="484"/>
        <end position="507"/>
    </location>
</feature>
<feature type="transmembrane region" description="Helical" evidence="5">
    <location>
        <begin position="426"/>
        <end position="442"/>
    </location>
</feature>
<keyword evidence="2 5" id="KW-0812">Transmembrane</keyword>
<dbReference type="InterPro" id="IPR036259">
    <property type="entry name" value="MFS_trans_sf"/>
</dbReference>
<feature type="transmembrane region" description="Helical" evidence="5">
    <location>
        <begin position="176"/>
        <end position="196"/>
    </location>
</feature>
<keyword evidence="3 5" id="KW-1133">Transmembrane helix</keyword>
<organism evidence="7">
    <name type="scientific">Fibrocapsa japonica</name>
    <dbReference type="NCBI Taxonomy" id="94617"/>
    <lineage>
        <taxon>Eukaryota</taxon>
        <taxon>Sar</taxon>
        <taxon>Stramenopiles</taxon>
        <taxon>Ochrophyta</taxon>
        <taxon>Raphidophyceae</taxon>
        <taxon>Chattonellales</taxon>
        <taxon>Chattonellaceae</taxon>
        <taxon>Fibrocapsa</taxon>
    </lineage>
</organism>
<feature type="transmembrane region" description="Helical" evidence="5">
    <location>
        <begin position="79"/>
        <end position="99"/>
    </location>
</feature>
<dbReference type="EMBL" id="HBHR01014725">
    <property type="protein sequence ID" value="CAD9866029.1"/>
    <property type="molecule type" value="Transcribed_RNA"/>
</dbReference>
<comment type="subcellular location">
    <subcellularLocation>
        <location evidence="1">Membrane</location>
        <topology evidence="1">Multi-pass membrane protein</topology>
    </subcellularLocation>
</comment>
<name>A0A7S2V0H0_9STRA</name>
<dbReference type="Pfam" id="PF07690">
    <property type="entry name" value="MFS_1"/>
    <property type="match status" value="1"/>
</dbReference>
<feature type="transmembrane region" description="Helical" evidence="5">
    <location>
        <begin position="231"/>
        <end position="250"/>
    </location>
</feature>
<feature type="transmembrane region" description="Helical" evidence="5">
    <location>
        <begin position="12"/>
        <end position="33"/>
    </location>
</feature>
<accession>A0A7S2V0H0</accession>
<dbReference type="AlphaFoldDB" id="A0A7S2V0H0"/>